<name>A0A7W6FTN7_9HYPH</name>
<evidence type="ECO:0000256" key="1">
    <source>
        <dbReference type="ARBA" id="ARBA00022723"/>
    </source>
</evidence>
<evidence type="ECO:0000313" key="3">
    <source>
        <dbReference type="EMBL" id="MBB3935223.1"/>
    </source>
</evidence>
<evidence type="ECO:0000259" key="2">
    <source>
        <dbReference type="Pfam" id="PF00294"/>
    </source>
</evidence>
<dbReference type="GO" id="GO:0004730">
    <property type="term" value="F:pseudouridylate synthase activity"/>
    <property type="evidence" value="ECO:0007669"/>
    <property type="project" value="TreeGrafter"/>
</dbReference>
<dbReference type="GO" id="GO:0046872">
    <property type="term" value="F:metal ion binding"/>
    <property type="evidence" value="ECO:0007669"/>
    <property type="project" value="UniProtKB-KW"/>
</dbReference>
<accession>A0A7W6FTN7</accession>
<keyword evidence="3" id="KW-0418">Kinase</keyword>
<organism evidence="3 4">
    <name type="scientific">Aureimonas phyllosphaerae</name>
    <dbReference type="NCBI Taxonomy" id="1166078"/>
    <lineage>
        <taxon>Bacteria</taxon>
        <taxon>Pseudomonadati</taxon>
        <taxon>Pseudomonadota</taxon>
        <taxon>Alphaproteobacteria</taxon>
        <taxon>Hyphomicrobiales</taxon>
        <taxon>Aurantimonadaceae</taxon>
        <taxon>Aureimonas</taxon>
    </lineage>
</organism>
<dbReference type="Pfam" id="PF00294">
    <property type="entry name" value="PfkB"/>
    <property type="match status" value="1"/>
</dbReference>
<evidence type="ECO:0000313" key="4">
    <source>
        <dbReference type="Proteomes" id="UP000531216"/>
    </source>
</evidence>
<dbReference type="GO" id="GO:0016798">
    <property type="term" value="F:hydrolase activity, acting on glycosyl bonds"/>
    <property type="evidence" value="ECO:0007669"/>
    <property type="project" value="TreeGrafter"/>
</dbReference>
<dbReference type="CDD" id="cd01941">
    <property type="entry name" value="YeiC_kinase_like"/>
    <property type="match status" value="1"/>
</dbReference>
<dbReference type="InterPro" id="IPR011611">
    <property type="entry name" value="PfkB_dom"/>
</dbReference>
<dbReference type="RefSeq" id="WP_090959657.1">
    <property type="nucleotide sequence ID" value="NZ_FOOA01000002.1"/>
</dbReference>
<reference evidence="3 4" key="1">
    <citation type="submission" date="2020-08" db="EMBL/GenBank/DDBJ databases">
        <title>Genomic Encyclopedia of Type Strains, Phase IV (KMG-IV): sequencing the most valuable type-strain genomes for metagenomic binning, comparative biology and taxonomic classification.</title>
        <authorList>
            <person name="Goeker M."/>
        </authorList>
    </citation>
    <scope>NUCLEOTIDE SEQUENCE [LARGE SCALE GENOMIC DNA]</scope>
    <source>
        <strain evidence="3 4">DSM 25024</strain>
    </source>
</reference>
<gene>
    <name evidence="3" type="ORF">GGR05_001351</name>
</gene>
<protein>
    <submittedName>
        <fullName evidence="3">Pseudouridine kinase</fullName>
        <ecNumber evidence="3">2.7.1.83</ecNumber>
    </submittedName>
</protein>
<dbReference type="EC" id="2.7.1.83" evidence="3"/>
<dbReference type="PANTHER" id="PTHR42909">
    <property type="entry name" value="ZGC:136858"/>
    <property type="match status" value="1"/>
</dbReference>
<dbReference type="GO" id="GO:0005737">
    <property type="term" value="C:cytoplasm"/>
    <property type="evidence" value="ECO:0007669"/>
    <property type="project" value="TreeGrafter"/>
</dbReference>
<dbReference type="Gene3D" id="3.40.1190.20">
    <property type="match status" value="1"/>
</dbReference>
<comment type="caution">
    <text evidence="3">The sequence shown here is derived from an EMBL/GenBank/DDBJ whole genome shotgun (WGS) entry which is preliminary data.</text>
</comment>
<proteinExistence type="predicted"/>
<dbReference type="OrthoDB" id="9806249at2"/>
<dbReference type="InterPro" id="IPR029056">
    <property type="entry name" value="Ribokinase-like"/>
</dbReference>
<keyword evidence="4" id="KW-1185">Reference proteome</keyword>
<dbReference type="GO" id="GO:0050225">
    <property type="term" value="F:pseudouridine kinase activity"/>
    <property type="evidence" value="ECO:0007669"/>
    <property type="project" value="UniProtKB-EC"/>
</dbReference>
<dbReference type="PANTHER" id="PTHR42909:SF1">
    <property type="entry name" value="CARBOHYDRATE KINASE PFKB DOMAIN-CONTAINING PROTEIN"/>
    <property type="match status" value="1"/>
</dbReference>
<dbReference type="EMBL" id="JACIDO010000002">
    <property type="protein sequence ID" value="MBB3935223.1"/>
    <property type="molecule type" value="Genomic_DNA"/>
</dbReference>
<feature type="domain" description="Carbohydrate kinase PfkB" evidence="2">
    <location>
        <begin position="18"/>
        <end position="304"/>
    </location>
</feature>
<dbReference type="AlphaFoldDB" id="A0A7W6FTN7"/>
<keyword evidence="3" id="KW-0808">Transferase</keyword>
<sequence length="322" mass="33476">MVDEALTDTGHRKPPSVLLLGAAHLDRIAVSSTPFRLGFSNPGRVVERLGGAAFNAALALKLFGSAATLVSACGGDDVAERVGAELDRFDVVDGRIAWLDRRSATYTALVDAGGDLVGGVADMEIYDRLTPRVLSRRHLLDRIAEADGVLVDANLPPAALEQLASLRPRRLGAIAVSPAKITRLPTILPKLSVLFASRVEIATLLSLHSDVGDADLVRSIRNGGLERAIVTDGPRSVLVVDADVALRQAPPMVAAVTDVVGAGDTLAGVAFGAWLDDRPFLDAVRLGLAAASLRISTGLDGSSAEAAAAIAASLPPPQFLQI</sequence>
<dbReference type="SUPFAM" id="SSF53613">
    <property type="entry name" value="Ribokinase-like"/>
    <property type="match status" value="1"/>
</dbReference>
<keyword evidence="1" id="KW-0479">Metal-binding</keyword>
<dbReference type="Proteomes" id="UP000531216">
    <property type="component" value="Unassembled WGS sequence"/>
</dbReference>